<dbReference type="SUPFAM" id="SSF52540">
    <property type="entry name" value="P-loop containing nucleoside triphosphate hydrolases"/>
    <property type="match status" value="1"/>
</dbReference>
<evidence type="ECO:0000259" key="8">
    <source>
        <dbReference type="PROSITE" id="PS51192"/>
    </source>
</evidence>
<evidence type="ECO:0000259" key="9">
    <source>
        <dbReference type="PROSITE" id="PS51194"/>
    </source>
</evidence>
<feature type="domain" description="Helicase C-terminal" evidence="9">
    <location>
        <begin position="236"/>
        <end position="401"/>
    </location>
</feature>
<dbReference type="GO" id="GO:0016787">
    <property type="term" value="F:hydrolase activity"/>
    <property type="evidence" value="ECO:0007669"/>
    <property type="project" value="UniProtKB-KW"/>
</dbReference>
<protein>
    <submittedName>
        <fullName evidence="11">ATP-dependent RNA helicase DbpA</fullName>
        <ecNumber evidence="11">3.6.4.13</ecNumber>
    </submittedName>
</protein>
<dbReference type="CDD" id="cd00268">
    <property type="entry name" value="DEADc"/>
    <property type="match status" value="1"/>
</dbReference>
<evidence type="ECO:0000256" key="1">
    <source>
        <dbReference type="ARBA" id="ARBA00022741"/>
    </source>
</evidence>
<dbReference type="Proteomes" id="UP000319502">
    <property type="component" value="Unassembled WGS sequence"/>
</dbReference>
<evidence type="ECO:0000256" key="2">
    <source>
        <dbReference type="ARBA" id="ARBA00022801"/>
    </source>
</evidence>
<dbReference type="GO" id="GO:0005829">
    <property type="term" value="C:cytosol"/>
    <property type="evidence" value="ECO:0007669"/>
    <property type="project" value="TreeGrafter"/>
</dbReference>
<evidence type="ECO:0000313" key="11">
    <source>
        <dbReference type="EMBL" id="TVO54750.1"/>
    </source>
</evidence>
<dbReference type="SMART" id="SM00490">
    <property type="entry name" value="HELICc"/>
    <property type="match status" value="1"/>
</dbReference>
<dbReference type="InterPro" id="IPR000629">
    <property type="entry name" value="RNA-helicase_DEAD-box_CS"/>
</dbReference>
<sequence length="481" mass="52472">MTDIVPTPDTAAEPLAAPAAAPATPFTELPLSPALQATLVQLGYLNMTPIQAASLPVALAGHDIIAQAKTGSGKTAAFALPLLTKLNPRWFAVQAMVLCPTRELADQVTQEIRRLARAEDNIKVLTLCGGTTMRPQRDSLAHGAHVVVGTPGRIMDHLERGSLTLDGLNTLVLDEADRMLDMGFHDDIVYVAKHCPAERQTLLFSATYPPAIAALASRFQRNPQEVKLREQHADSKIRQRFYEIKHDERLQAVGVLLKHYRPVSTLAFCNTKQQCRDLVEVLQAQGFHALTLNGDMDQRERDQVLIQFANRSCSVLVATDVAARGLDIARLEAVINVDVTPDPEVHIHRIGRTGRGDEDGWALSLCSPADKRRVGALAQQMDTEPEWHTLGSLQSGNDEPLVPPMVTLQILGGRKEKIRPGDVLGALTGEAGFTREQVGKITVTDQSTYVAVVREIADEAVRRLGRGKVKGKTVKVRALTD</sequence>
<accession>A0A557QPB4</accession>
<dbReference type="AlphaFoldDB" id="A0A557QPB4"/>
<dbReference type="EC" id="3.6.4.13" evidence="11"/>
<dbReference type="InterPro" id="IPR011545">
    <property type="entry name" value="DEAD/DEAH_box_helicase_dom"/>
</dbReference>
<evidence type="ECO:0000256" key="4">
    <source>
        <dbReference type="ARBA" id="ARBA00022840"/>
    </source>
</evidence>
<dbReference type="GO" id="GO:0003724">
    <property type="term" value="F:RNA helicase activity"/>
    <property type="evidence" value="ECO:0007669"/>
    <property type="project" value="UniProtKB-EC"/>
</dbReference>
<evidence type="ECO:0000256" key="7">
    <source>
        <dbReference type="RuleBase" id="RU000492"/>
    </source>
</evidence>
<dbReference type="OrthoDB" id="5297934at2"/>
<keyword evidence="12" id="KW-1185">Reference proteome</keyword>
<dbReference type="GO" id="GO:0003676">
    <property type="term" value="F:nucleic acid binding"/>
    <property type="evidence" value="ECO:0007669"/>
    <property type="project" value="InterPro"/>
</dbReference>
<dbReference type="SMART" id="SM00487">
    <property type="entry name" value="DEXDc"/>
    <property type="match status" value="1"/>
</dbReference>
<keyword evidence="4 7" id="KW-0067">ATP-binding</keyword>
<dbReference type="CDD" id="cd18787">
    <property type="entry name" value="SF2_C_DEAD"/>
    <property type="match status" value="1"/>
</dbReference>
<evidence type="ECO:0000256" key="3">
    <source>
        <dbReference type="ARBA" id="ARBA00022806"/>
    </source>
</evidence>
<evidence type="ECO:0000256" key="5">
    <source>
        <dbReference type="ARBA" id="ARBA00038437"/>
    </source>
</evidence>
<dbReference type="InterPro" id="IPR005580">
    <property type="entry name" value="DbpA/CsdA_RNA-bd_dom"/>
</dbReference>
<dbReference type="Pfam" id="PF03880">
    <property type="entry name" value="DbpA"/>
    <property type="match status" value="1"/>
</dbReference>
<dbReference type="RefSeq" id="WP_144309976.1">
    <property type="nucleotide sequence ID" value="NZ_VMNK01000012.1"/>
</dbReference>
<dbReference type="InterPro" id="IPR012677">
    <property type="entry name" value="Nucleotide-bd_a/b_plait_sf"/>
</dbReference>
<dbReference type="InterPro" id="IPR027417">
    <property type="entry name" value="P-loop_NTPase"/>
</dbReference>
<evidence type="ECO:0000256" key="6">
    <source>
        <dbReference type="PROSITE-ProRule" id="PRU00552"/>
    </source>
</evidence>
<dbReference type="PROSITE" id="PS51195">
    <property type="entry name" value="Q_MOTIF"/>
    <property type="match status" value="1"/>
</dbReference>
<dbReference type="PROSITE" id="PS51192">
    <property type="entry name" value="HELICASE_ATP_BIND_1"/>
    <property type="match status" value="1"/>
</dbReference>
<feature type="domain" description="Helicase ATP-binding" evidence="8">
    <location>
        <begin position="55"/>
        <end position="226"/>
    </location>
</feature>
<evidence type="ECO:0000313" key="12">
    <source>
        <dbReference type="Proteomes" id="UP000319502"/>
    </source>
</evidence>
<dbReference type="InterPro" id="IPR050079">
    <property type="entry name" value="DEAD_box_RNA_helicase"/>
</dbReference>
<reference evidence="11 12" key="1">
    <citation type="submission" date="2019-07" db="EMBL/GenBank/DDBJ databases">
        <title>The pathways for chlorine oxyanion respiration interact through the shared metabolite chlorate.</title>
        <authorList>
            <person name="Barnum T.P."/>
            <person name="Cheng Y."/>
            <person name="Hill K.A."/>
            <person name="Lucas L.N."/>
            <person name="Carlson H.K."/>
            <person name="Coates J.D."/>
        </authorList>
    </citation>
    <scope>NUCLEOTIDE SEQUENCE [LARGE SCALE GENOMIC DNA]</scope>
    <source>
        <strain evidence="11 12">SFB-3</strain>
    </source>
</reference>
<keyword evidence="3 7" id="KW-0347">Helicase</keyword>
<keyword evidence="2 7" id="KW-0378">Hydrolase</keyword>
<dbReference type="PANTHER" id="PTHR47959">
    <property type="entry name" value="ATP-DEPENDENT RNA HELICASE RHLE-RELATED"/>
    <property type="match status" value="1"/>
</dbReference>
<feature type="short sequence motif" description="Q motif" evidence="6">
    <location>
        <begin position="24"/>
        <end position="52"/>
    </location>
</feature>
<dbReference type="InterPro" id="IPR014001">
    <property type="entry name" value="Helicase_ATP-bd"/>
</dbReference>
<dbReference type="PROSITE" id="PS00039">
    <property type="entry name" value="DEAD_ATP_HELICASE"/>
    <property type="match status" value="1"/>
</dbReference>
<dbReference type="PANTHER" id="PTHR47959:SF1">
    <property type="entry name" value="ATP-DEPENDENT RNA HELICASE DBPA"/>
    <property type="match status" value="1"/>
</dbReference>
<dbReference type="Pfam" id="PF00270">
    <property type="entry name" value="DEAD"/>
    <property type="match status" value="1"/>
</dbReference>
<feature type="domain" description="DEAD-box RNA helicase Q" evidence="10">
    <location>
        <begin position="24"/>
        <end position="52"/>
    </location>
</feature>
<dbReference type="PROSITE" id="PS51194">
    <property type="entry name" value="HELICASE_CTER"/>
    <property type="match status" value="1"/>
</dbReference>
<dbReference type="Pfam" id="PF00271">
    <property type="entry name" value="Helicase_C"/>
    <property type="match status" value="1"/>
</dbReference>
<gene>
    <name evidence="11" type="primary">dbpA</name>
    <name evidence="11" type="ORF">FHP91_12845</name>
</gene>
<evidence type="ECO:0000259" key="10">
    <source>
        <dbReference type="PROSITE" id="PS51195"/>
    </source>
</evidence>
<keyword evidence="1 7" id="KW-0547">Nucleotide-binding</keyword>
<dbReference type="InterPro" id="IPR001650">
    <property type="entry name" value="Helicase_C-like"/>
</dbReference>
<dbReference type="InterPro" id="IPR044742">
    <property type="entry name" value="DEAD/DEAH_RhlB"/>
</dbReference>
<dbReference type="GO" id="GO:0005524">
    <property type="term" value="F:ATP binding"/>
    <property type="evidence" value="ECO:0007669"/>
    <property type="project" value="UniProtKB-KW"/>
</dbReference>
<dbReference type="NCBIfam" id="NF008744">
    <property type="entry name" value="PRK11776.1"/>
    <property type="match status" value="1"/>
</dbReference>
<dbReference type="EMBL" id="VMNK01000012">
    <property type="protein sequence ID" value="TVO54750.1"/>
    <property type="molecule type" value="Genomic_DNA"/>
</dbReference>
<name>A0A557QPB4_9RHOO</name>
<dbReference type="Gene3D" id="3.30.70.330">
    <property type="match status" value="1"/>
</dbReference>
<comment type="similarity">
    <text evidence="5 7">Belongs to the DEAD box helicase family.</text>
</comment>
<proteinExistence type="inferred from homology"/>
<dbReference type="InterPro" id="IPR014014">
    <property type="entry name" value="RNA_helicase_DEAD_Q_motif"/>
</dbReference>
<comment type="caution">
    <text evidence="11">The sequence shown here is derived from an EMBL/GenBank/DDBJ whole genome shotgun (WGS) entry which is preliminary data.</text>
</comment>
<dbReference type="Gene3D" id="3.40.50.300">
    <property type="entry name" value="P-loop containing nucleotide triphosphate hydrolases"/>
    <property type="match status" value="2"/>
</dbReference>
<organism evidence="11 12">
    <name type="scientific">Denitromonas halophila</name>
    <dbReference type="NCBI Taxonomy" id="1629404"/>
    <lineage>
        <taxon>Bacteria</taxon>
        <taxon>Pseudomonadati</taxon>
        <taxon>Pseudomonadota</taxon>
        <taxon>Betaproteobacteria</taxon>
        <taxon>Rhodocyclales</taxon>
        <taxon>Zoogloeaceae</taxon>
        <taxon>Denitromonas</taxon>
    </lineage>
</organism>